<proteinExistence type="predicted"/>
<feature type="non-terminal residue" evidence="1">
    <location>
        <position position="237"/>
    </location>
</feature>
<accession>A0A6H5H1L7</accession>
<dbReference type="Proteomes" id="UP000479000">
    <property type="component" value="Unassembled WGS sequence"/>
</dbReference>
<evidence type="ECO:0000313" key="2">
    <source>
        <dbReference type="Proteomes" id="UP000479000"/>
    </source>
</evidence>
<protein>
    <submittedName>
        <fullName evidence="1">Uncharacterized protein</fullName>
    </submittedName>
</protein>
<organism evidence="1 2">
    <name type="scientific">Nesidiocoris tenuis</name>
    <dbReference type="NCBI Taxonomy" id="355587"/>
    <lineage>
        <taxon>Eukaryota</taxon>
        <taxon>Metazoa</taxon>
        <taxon>Ecdysozoa</taxon>
        <taxon>Arthropoda</taxon>
        <taxon>Hexapoda</taxon>
        <taxon>Insecta</taxon>
        <taxon>Pterygota</taxon>
        <taxon>Neoptera</taxon>
        <taxon>Paraneoptera</taxon>
        <taxon>Hemiptera</taxon>
        <taxon>Heteroptera</taxon>
        <taxon>Panheteroptera</taxon>
        <taxon>Cimicomorpha</taxon>
        <taxon>Miridae</taxon>
        <taxon>Dicyphina</taxon>
        <taxon>Nesidiocoris</taxon>
    </lineage>
</organism>
<keyword evidence="2" id="KW-1185">Reference proteome</keyword>
<dbReference type="EMBL" id="CADCXU010023560">
    <property type="protein sequence ID" value="CAB0010991.1"/>
    <property type="molecule type" value="Genomic_DNA"/>
</dbReference>
<evidence type="ECO:0000313" key="1">
    <source>
        <dbReference type="EMBL" id="CAB0010991.1"/>
    </source>
</evidence>
<gene>
    <name evidence="1" type="ORF">NTEN_LOCUS15984</name>
</gene>
<sequence>MQSKLKCFAVDSRKRKFQLPFSEIKSAAVRLIFRLRKPEAYQAFPRRRLKFMLILTATKPFKAESLVAGTFNTWRALLTSRRVKREDARLAKKVHFRWMHKTEFDVRVTSTRIGMRKIPSRKSAAKTRIRSRKIRIRLNTSIRYRTDRQTRGKIVATVDLLMLLHPMATLPTCSQLVQRLLNYINVDCYLDIFIMRAEVFVPGNCGGGQKKFPTLQSAIVRKRLANSSKTDPFNMWQ</sequence>
<name>A0A6H5H1L7_9HEMI</name>
<dbReference type="AlphaFoldDB" id="A0A6H5H1L7"/>
<reference evidence="1 2" key="1">
    <citation type="submission" date="2020-02" db="EMBL/GenBank/DDBJ databases">
        <authorList>
            <person name="Ferguson B K."/>
        </authorList>
    </citation>
    <scope>NUCLEOTIDE SEQUENCE [LARGE SCALE GENOMIC DNA]</scope>
</reference>